<dbReference type="NCBIfam" id="TIGR02870">
    <property type="entry name" value="spore_II_D"/>
    <property type="match status" value="1"/>
</dbReference>
<name>A0A1L8CTN4_9THEO</name>
<dbReference type="STRING" id="870242.cpu_07240"/>
<dbReference type="GO" id="GO:0030435">
    <property type="term" value="P:sporulation resulting in formation of a cellular spore"/>
    <property type="evidence" value="ECO:0007669"/>
    <property type="project" value="InterPro"/>
</dbReference>
<dbReference type="PANTHER" id="PTHR30032">
    <property type="entry name" value="N-ACETYLMURAMOYL-L-ALANINE AMIDASE-RELATED"/>
    <property type="match status" value="1"/>
</dbReference>
<comment type="caution">
    <text evidence="2">The sequence shown here is derived from an EMBL/GenBank/DDBJ whole genome shotgun (WGS) entry which is preliminary data.</text>
</comment>
<dbReference type="InterPro" id="IPR013486">
    <property type="entry name" value="SpoIID/LytB"/>
</dbReference>
<dbReference type="OrthoDB" id="9794671at2"/>
<feature type="domain" description="Sporulation stage II protein D amidase enhancer LytB N-terminal" evidence="1">
    <location>
        <begin position="43"/>
        <end position="151"/>
    </location>
</feature>
<dbReference type="InterPro" id="IPR014225">
    <property type="entry name" value="Spore_II_D_firmicutes"/>
</dbReference>
<gene>
    <name evidence="2" type="ORF">cpu_07240</name>
</gene>
<dbReference type="Pfam" id="PF08486">
    <property type="entry name" value="SpoIID"/>
    <property type="match status" value="1"/>
</dbReference>
<reference evidence="3" key="1">
    <citation type="submission" date="2016-12" db="EMBL/GenBank/DDBJ databases">
        <title>Draft Genome Sequences od Carboxydothermus pertinax and islandicus, Hydrogenogenic Carboxydotrophic Bacteria.</title>
        <authorList>
            <person name="Fukuyama Y."/>
            <person name="Ohmae K."/>
            <person name="Yoneda Y."/>
            <person name="Yoshida T."/>
            <person name="Sako Y."/>
        </authorList>
    </citation>
    <scope>NUCLEOTIDE SEQUENCE [LARGE SCALE GENOMIC DNA]</scope>
    <source>
        <strain evidence="3">Ug1</strain>
    </source>
</reference>
<dbReference type="AlphaFoldDB" id="A0A1L8CTN4"/>
<dbReference type="EMBL" id="BDJK01000009">
    <property type="protein sequence ID" value="GAV22214.1"/>
    <property type="molecule type" value="Genomic_DNA"/>
</dbReference>
<dbReference type="GO" id="GO:0030288">
    <property type="term" value="C:outer membrane-bounded periplasmic space"/>
    <property type="evidence" value="ECO:0007669"/>
    <property type="project" value="TreeGrafter"/>
</dbReference>
<proteinExistence type="predicted"/>
<organism evidence="2 3">
    <name type="scientific">Carboxydothermus pertinax</name>
    <dbReference type="NCBI Taxonomy" id="870242"/>
    <lineage>
        <taxon>Bacteria</taxon>
        <taxon>Bacillati</taxon>
        <taxon>Bacillota</taxon>
        <taxon>Clostridia</taxon>
        <taxon>Thermoanaerobacterales</taxon>
        <taxon>Thermoanaerobacteraceae</taxon>
        <taxon>Carboxydothermus</taxon>
    </lineage>
</organism>
<dbReference type="Proteomes" id="UP000187485">
    <property type="component" value="Unassembled WGS sequence"/>
</dbReference>
<dbReference type="PANTHER" id="PTHR30032:SF4">
    <property type="entry name" value="AMIDASE ENHANCER"/>
    <property type="match status" value="1"/>
</dbReference>
<evidence type="ECO:0000313" key="3">
    <source>
        <dbReference type="Proteomes" id="UP000187485"/>
    </source>
</evidence>
<sequence>MKKIAIAILILLVAWTAYTVEQEREKEKPVKIKPEKGITLKLYNHQTGKIETVELEEYLIGVVAGEMPPDYPLEALKAQAIAARTYTLKRILEPHNTKGYHPGADLCTDPAHSQAYVTDAELKKRWGVKYYYYLSRIKWAVNSTKGKTLVYKGELIDPVYHASCGGHRTEAAKDVWGYDIPYLRSVSCFEADYPVETKAFKISYIDKVLGTDLQALAVSTGAKPVKISDRTSTGRVKKIKLGSRVFLAEEIRYRLGLKSTIMTVSTRGDKIIFTTRGYGHGVGLCQRGAAALADKGQNYQEILSHYYPGTKIILYK</sequence>
<accession>A0A1L8CTN4</accession>
<protein>
    <submittedName>
        <fullName evidence="2">Stage II sporulation protein D</fullName>
    </submittedName>
</protein>
<dbReference type="NCBIfam" id="TIGR02669">
    <property type="entry name" value="SpoIID_LytB"/>
    <property type="match status" value="1"/>
</dbReference>
<dbReference type="InterPro" id="IPR013693">
    <property type="entry name" value="SpoIID/LytB_N"/>
</dbReference>
<dbReference type="InterPro" id="IPR051922">
    <property type="entry name" value="Bact_Sporulation_Assoc"/>
</dbReference>
<evidence type="ECO:0000259" key="1">
    <source>
        <dbReference type="Pfam" id="PF08486"/>
    </source>
</evidence>
<keyword evidence="3" id="KW-1185">Reference proteome</keyword>
<evidence type="ECO:0000313" key="2">
    <source>
        <dbReference type="EMBL" id="GAV22214.1"/>
    </source>
</evidence>